<dbReference type="SUPFAM" id="SSF57196">
    <property type="entry name" value="EGF/Laminin"/>
    <property type="match status" value="1"/>
</dbReference>
<evidence type="ECO:0000256" key="1">
    <source>
        <dbReference type="ARBA" id="ARBA00008871"/>
    </source>
</evidence>
<dbReference type="GO" id="GO:0005975">
    <property type="term" value="P:carbohydrate metabolic process"/>
    <property type="evidence" value="ECO:0007669"/>
    <property type="project" value="InterPro"/>
</dbReference>
<dbReference type="PANTHER" id="PTHR11769:SF35">
    <property type="entry name" value="HYALURONIDASE"/>
    <property type="match status" value="1"/>
</dbReference>
<comment type="caution">
    <text evidence="3">Lacks conserved residue(s) required for the propagation of feature annotation.</text>
</comment>
<evidence type="ECO:0000256" key="4">
    <source>
        <dbReference type="RuleBase" id="RU610713"/>
    </source>
</evidence>
<dbReference type="InterPro" id="IPR013785">
    <property type="entry name" value="Aldolase_TIM"/>
</dbReference>
<dbReference type="Proteomes" id="UP000031036">
    <property type="component" value="Unassembled WGS sequence"/>
</dbReference>
<dbReference type="InterPro" id="IPR000742">
    <property type="entry name" value="EGF"/>
</dbReference>
<comment type="similarity">
    <text evidence="1 4">Belongs to the glycosyl hydrolase 56 family.</text>
</comment>
<keyword evidence="3" id="KW-0245">EGF-like domain</keyword>
<dbReference type="GO" id="GO:0004415">
    <property type="term" value="F:hyalurononglucosaminidase activity"/>
    <property type="evidence" value="ECO:0007669"/>
    <property type="project" value="UniProtKB-UniRule"/>
</dbReference>
<dbReference type="PANTHER" id="PTHR11769">
    <property type="entry name" value="HYALURONIDASE"/>
    <property type="match status" value="1"/>
</dbReference>
<dbReference type="PROSITE" id="PS50026">
    <property type="entry name" value="EGF_3"/>
    <property type="match status" value="1"/>
</dbReference>
<accession>A0A0B2VVM4</accession>
<dbReference type="InterPro" id="IPR017853">
    <property type="entry name" value="GH"/>
</dbReference>
<name>A0A0B2VVM4_TOXCA</name>
<dbReference type="SUPFAM" id="SSF51445">
    <property type="entry name" value="(Trans)glycosidases"/>
    <property type="match status" value="1"/>
</dbReference>
<keyword evidence="2 3" id="KW-1015">Disulfide bond</keyword>
<protein>
    <recommendedName>
        <fullName evidence="4">Hyaluronidase</fullName>
        <ecNumber evidence="4">3.2.1.35</ecNumber>
    </recommendedName>
</protein>
<reference evidence="6 7" key="1">
    <citation type="submission" date="2014-11" db="EMBL/GenBank/DDBJ databases">
        <title>Genetic blueprint of the zoonotic pathogen Toxocara canis.</title>
        <authorList>
            <person name="Zhu X.-Q."/>
            <person name="Korhonen P.K."/>
            <person name="Cai H."/>
            <person name="Young N.D."/>
            <person name="Nejsum P."/>
            <person name="von Samson-Himmelstjerna G."/>
            <person name="Boag P.R."/>
            <person name="Tan P."/>
            <person name="Li Q."/>
            <person name="Min J."/>
            <person name="Yang Y."/>
            <person name="Wang X."/>
            <person name="Fang X."/>
            <person name="Hall R.S."/>
            <person name="Hofmann A."/>
            <person name="Sternberg P.W."/>
            <person name="Jex A.R."/>
            <person name="Gasser R.B."/>
        </authorList>
    </citation>
    <scope>NUCLEOTIDE SEQUENCE [LARGE SCALE GENOMIC DNA]</scope>
    <source>
        <strain evidence="6">PN_DK_2014</strain>
    </source>
</reference>
<gene>
    <name evidence="6" type="primary">HYAL1</name>
    <name evidence="6" type="ORF">Tcan_16679</name>
</gene>
<evidence type="ECO:0000259" key="5">
    <source>
        <dbReference type="PROSITE" id="PS50026"/>
    </source>
</evidence>
<dbReference type="Gene3D" id="3.20.20.70">
    <property type="entry name" value="Aldolase class I"/>
    <property type="match status" value="1"/>
</dbReference>
<dbReference type="AlphaFoldDB" id="A0A0B2VVM4"/>
<keyword evidence="4" id="KW-0378">Hydrolase</keyword>
<dbReference type="OrthoDB" id="5796153at2759"/>
<comment type="catalytic activity">
    <reaction evidence="4">
        <text>Random hydrolysis of (1-&gt;4)-linkages between N-acetyl-beta-D-glucosamine and D-glucuronate residues in hyaluronate.</text>
        <dbReference type="EC" id="3.2.1.35"/>
    </reaction>
</comment>
<comment type="caution">
    <text evidence="6">The sequence shown here is derived from an EMBL/GenBank/DDBJ whole genome shotgun (WGS) entry which is preliminary data.</text>
</comment>
<dbReference type="PROSITE" id="PS00022">
    <property type="entry name" value="EGF_1"/>
    <property type="match status" value="1"/>
</dbReference>
<evidence type="ECO:0000256" key="3">
    <source>
        <dbReference type="PROSITE-ProRule" id="PRU00076"/>
    </source>
</evidence>
<dbReference type="Pfam" id="PF01630">
    <property type="entry name" value="Glyco_hydro_56"/>
    <property type="match status" value="1"/>
</dbReference>
<dbReference type="STRING" id="6265.A0A0B2VVM4"/>
<dbReference type="OMA" id="WVRNWDS"/>
<sequence>MLYPMQRSYEGEYVEAGGVLKQNFVSALSLAHPPDSMQEQRRGRGGVEGVLFACALLRKQLRTTIATGYVEQCTTVSVFWNVPSRNCFRQHIDIPLKKFGIQFNEKQEFYGNRVNTFYEKNFGLYPYYADTSDPGSAVNGGLPQRVDLAAHLRKAQKDIESAIPNSGFGGLAILDFEAWRPLWAMNWGSKRIYKSESVKFVRQRYPQLSNKAARQMATKEFNKAAFNFMVETIRLGIRLRPYARWGFYGFPYCNYDAGKKGEYECNEYFKQYNDKLALMLKETSVLFPSIYLSSESETGRNFRYIQAIIRETKRISAKFNPKKPALAYTKMAYNPYKKPYWFYHKRDICNSVKQCSDLGLQGIIVWSTSQGMNWTRCQYIANYVNDHYGPYVEIVSKHAEKCAQKRCLGRGQCVLEPQMQCSSYNQQAEYKCECDPLFFGRHCERHRNFPWLYDSKWPQRYGGK</sequence>
<dbReference type="InterPro" id="IPR018155">
    <property type="entry name" value="Hyaluronidase"/>
</dbReference>
<keyword evidence="4" id="KW-0326">Glycosidase</keyword>
<proteinExistence type="inferred from homology"/>
<evidence type="ECO:0000313" key="6">
    <source>
        <dbReference type="EMBL" id="KHN85392.1"/>
    </source>
</evidence>
<dbReference type="EC" id="3.2.1.35" evidence="4"/>
<keyword evidence="7" id="KW-1185">Reference proteome</keyword>
<organism evidence="6 7">
    <name type="scientific">Toxocara canis</name>
    <name type="common">Canine roundworm</name>
    <dbReference type="NCBI Taxonomy" id="6265"/>
    <lineage>
        <taxon>Eukaryota</taxon>
        <taxon>Metazoa</taxon>
        <taxon>Ecdysozoa</taxon>
        <taxon>Nematoda</taxon>
        <taxon>Chromadorea</taxon>
        <taxon>Rhabditida</taxon>
        <taxon>Spirurina</taxon>
        <taxon>Ascaridomorpha</taxon>
        <taxon>Ascaridoidea</taxon>
        <taxon>Toxocaridae</taxon>
        <taxon>Toxocara</taxon>
    </lineage>
</organism>
<feature type="disulfide bond" evidence="3">
    <location>
        <begin position="434"/>
        <end position="443"/>
    </location>
</feature>
<dbReference type="CDD" id="cd00054">
    <property type="entry name" value="EGF_CA"/>
    <property type="match status" value="1"/>
</dbReference>
<dbReference type="PRINTS" id="PR00846">
    <property type="entry name" value="GLHYDRLASE56"/>
</dbReference>
<feature type="domain" description="EGF-like" evidence="5">
    <location>
        <begin position="403"/>
        <end position="444"/>
    </location>
</feature>
<dbReference type="EMBL" id="JPKZ01000799">
    <property type="protein sequence ID" value="KHN85392.1"/>
    <property type="molecule type" value="Genomic_DNA"/>
</dbReference>
<dbReference type="GO" id="GO:0030214">
    <property type="term" value="P:hyaluronan catabolic process"/>
    <property type="evidence" value="ECO:0007669"/>
    <property type="project" value="TreeGrafter"/>
</dbReference>
<evidence type="ECO:0000313" key="7">
    <source>
        <dbReference type="Proteomes" id="UP000031036"/>
    </source>
</evidence>
<evidence type="ECO:0000256" key="2">
    <source>
        <dbReference type="ARBA" id="ARBA00023157"/>
    </source>
</evidence>